<dbReference type="FunFam" id="3.40.190.10:FF:000167">
    <property type="entry name" value="Eye-enriched kainate receptor, isoform B"/>
    <property type="match status" value="1"/>
</dbReference>
<dbReference type="Gene3D" id="3.40.190.10">
    <property type="entry name" value="Periplasmic binding protein-like II"/>
    <property type="match status" value="1"/>
</dbReference>
<proteinExistence type="predicted"/>
<keyword evidence="1" id="KW-0472">Membrane</keyword>
<keyword evidence="1" id="KW-0812">Transmembrane</keyword>
<feature type="non-terminal residue" evidence="2">
    <location>
        <position position="1"/>
    </location>
</feature>
<evidence type="ECO:0008006" key="4">
    <source>
        <dbReference type="Google" id="ProtNLM"/>
    </source>
</evidence>
<accession>U4UKS4</accession>
<sequence>GLLDSKGYGIATPKGSPWRDKISLAILELQEKGVIQILYDKWWKNTGDVCTRDDKSKESKANALGVENIGGVFVVLLCGLAVAILVAILEFCWNSRKNAQTDRQSLCSEMAEELRFAMRCHGSRQRPALRRSCARCSPATTYVPAALDLPHLNGRRLPSGACSTFACAPTAIRDCCGGPSTSMLPRAATLSYKSSHLGPDVSMNTMKCATLGRASSIRRFISVGGVNYQAENSSESYGTQQCDVVVTRGAGGQILVSGTDIPDKILWKFDDITNSGVNNPDVTRRIRNAIWQTKGIRAA</sequence>
<dbReference type="Proteomes" id="UP000030742">
    <property type="component" value="Unassembled WGS sequence"/>
</dbReference>
<dbReference type="SUPFAM" id="SSF53850">
    <property type="entry name" value="Periplasmic binding protein-like II"/>
    <property type="match status" value="1"/>
</dbReference>
<dbReference type="PANTHER" id="PTHR18966">
    <property type="entry name" value="IONOTROPIC GLUTAMATE RECEPTOR"/>
    <property type="match status" value="1"/>
</dbReference>
<organism evidence="2 3">
    <name type="scientific">Dendroctonus ponderosae</name>
    <name type="common">Mountain pine beetle</name>
    <dbReference type="NCBI Taxonomy" id="77166"/>
    <lineage>
        <taxon>Eukaryota</taxon>
        <taxon>Metazoa</taxon>
        <taxon>Ecdysozoa</taxon>
        <taxon>Arthropoda</taxon>
        <taxon>Hexapoda</taxon>
        <taxon>Insecta</taxon>
        <taxon>Pterygota</taxon>
        <taxon>Neoptera</taxon>
        <taxon>Endopterygota</taxon>
        <taxon>Coleoptera</taxon>
        <taxon>Polyphaga</taxon>
        <taxon>Cucujiformia</taxon>
        <taxon>Curculionidae</taxon>
        <taxon>Scolytinae</taxon>
        <taxon>Dendroctonus</taxon>
    </lineage>
</organism>
<evidence type="ECO:0000256" key="1">
    <source>
        <dbReference type="SAM" id="Phobius"/>
    </source>
</evidence>
<dbReference type="AlphaFoldDB" id="U4UKS4"/>
<keyword evidence="1" id="KW-1133">Transmembrane helix</keyword>
<reference evidence="2 3" key="1">
    <citation type="journal article" date="2013" name="Genome Biol.">
        <title>Draft genome of the mountain pine beetle, Dendroctonus ponderosae Hopkins, a major forest pest.</title>
        <authorList>
            <person name="Keeling C.I."/>
            <person name="Yuen M.M."/>
            <person name="Liao N.Y."/>
            <person name="Docking T.R."/>
            <person name="Chan S.K."/>
            <person name="Taylor G.A."/>
            <person name="Palmquist D.L."/>
            <person name="Jackman S.D."/>
            <person name="Nguyen A."/>
            <person name="Li M."/>
            <person name="Henderson H."/>
            <person name="Janes J.K."/>
            <person name="Zhao Y."/>
            <person name="Pandoh P."/>
            <person name="Moore R."/>
            <person name="Sperling F.A."/>
            <person name="Huber D.P."/>
            <person name="Birol I."/>
            <person name="Jones S.J."/>
            <person name="Bohlmann J."/>
        </authorList>
    </citation>
    <scope>NUCLEOTIDE SEQUENCE</scope>
</reference>
<feature type="non-terminal residue" evidence="2">
    <location>
        <position position="299"/>
    </location>
</feature>
<evidence type="ECO:0000313" key="2">
    <source>
        <dbReference type="EMBL" id="ERL90771.1"/>
    </source>
</evidence>
<dbReference type="InterPro" id="IPR015683">
    <property type="entry name" value="Ionotropic_Glu_rcpt"/>
</dbReference>
<protein>
    <recommendedName>
        <fullName evidence="4">Ionotropic glutamate receptor C-terminal domain-containing protein</fullName>
    </recommendedName>
</protein>
<dbReference type="EMBL" id="KB632256">
    <property type="protein sequence ID" value="ERL90771.1"/>
    <property type="molecule type" value="Genomic_DNA"/>
</dbReference>
<feature type="transmembrane region" description="Helical" evidence="1">
    <location>
        <begin position="69"/>
        <end position="93"/>
    </location>
</feature>
<gene>
    <name evidence="2" type="ORF">D910_08117</name>
</gene>
<evidence type="ECO:0000313" key="3">
    <source>
        <dbReference type="Proteomes" id="UP000030742"/>
    </source>
</evidence>
<dbReference type="STRING" id="77166.U4UKS4"/>
<dbReference type="OrthoDB" id="5984008at2759"/>
<name>U4UKS4_DENPD</name>